<feature type="compositionally biased region" description="Basic and acidic residues" evidence="1">
    <location>
        <begin position="36"/>
        <end position="54"/>
    </location>
</feature>
<comment type="caution">
    <text evidence="3">The sequence shown here is derived from an EMBL/GenBank/DDBJ whole genome shotgun (WGS) entry which is preliminary data.</text>
</comment>
<sequence length="432" mass="47200">MIPENRRRFLGAVLGGARRAPGGAGRMRPPVTRSRPAPEARDTPDSVPDTRDAGDPMVLDVIEANLGAGLPEGMALLTVIPVRQDDGSPAFRLRGVCCCGDATDFPEVYGRPRLELGSLVSGDGELPADVLSLMQMWSRTKTWLIRWLDRRLAAHGDRLQLVIWDDTGYRIPWELFWLENNSGRYEGWLGGIVTTTRWLSIRTSWPEAVRDYRSAHTCTGPVATYIDGAMDHDLSLLSGYQVEPSGSMYELTKALRTDGDALALVYVAAHGEFGEQVSECTLGSLPLMHVDPMRFLRLKPSATFVFLNACHSGSLGYDTKWINDRVLRGFAEVFLRSGAAGVLATNGGVGDRLAHEMAGELLRRLRDTPGLSVAQAVRDLRAEAASLAPVDLAAVTGTAANKKLLTLLYRFMYVCYGSPRTQVLPDTAKGAR</sequence>
<evidence type="ECO:0000313" key="3">
    <source>
        <dbReference type="EMBL" id="MFB9830997.1"/>
    </source>
</evidence>
<dbReference type="RefSeq" id="WP_378194180.1">
    <property type="nucleotide sequence ID" value="NZ_JBHLZP010000006.1"/>
</dbReference>
<dbReference type="InterPro" id="IPR024983">
    <property type="entry name" value="CHAT_dom"/>
</dbReference>
<protein>
    <submittedName>
        <fullName evidence="3">CHAT domain-containing protein</fullName>
    </submittedName>
</protein>
<organism evidence="3 4">
    <name type="scientific">Actinoallomurus acaciae</name>
    <dbReference type="NCBI Taxonomy" id="502577"/>
    <lineage>
        <taxon>Bacteria</taxon>
        <taxon>Bacillati</taxon>
        <taxon>Actinomycetota</taxon>
        <taxon>Actinomycetes</taxon>
        <taxon>Streptosporangiales</taxon>
        <taxon>Thermomonosporaceae</taxon>
        <taxon>Actinoallomurus</taxon>
    </lineage>
</organism>
<accession>A0ABV5Y7J5</accession>
<dbReference type="Proteomes" id="UP001589627">
    <property type="component" value="Unassembled WGS sequence"/>
</dbReference>
<evidence type="ECO:0000256" key="1">
    <source>
        <dbReference type="SAM" id="MobiDB-lite"/>
    </source>
</evidence>
<feature type="region of interest" description="Disordered" evidence="1">
    <location>
        <begin position="14"/>
        <end position="54"/>
    </location>
</feature>
<dbReference type="Pfam" id="PF12770">
    <property type="entry name" value="CHAT"/>
    <property type="match status" value="1"/>
</dbReference>
<name>A0ABV5Y7J5_9ACTN</name>
<reference evidence="3 4" key="1">
    <citation type="submission" date="2024-09" db="EMBL/GenBank/DDBJ databases">
        <authorList>
            <person name="Sun Q."/>
            <person name="Mori K."/>
        </authorList>
    </citation>
    <scope>NUCLEOTIDE SEQUENCE [LARGE SCALE GENOMIC DNA]</scope>
    <source>
        <strain evidence="3 4">TBRC 0563</strain>
    </source>
</reference>
<evidence type="ECO:0000259" key="2">
    <source>
        <dbReference type="Pfam" id="PF12770"/>
    </source>
</evidence>
<keyword evidence="4" id="KW-1185">Reference proteome</keyword>
<dbReference type="EMBL" id="JBHLZP010000006">
    <property type="protein sequence ID" value="MFB9830997.1"/>
    <property type="molecule type" value="Genomic_DNA"/>
</dbReference>
<proteinExistence type="predicted"/>
<gene>
    <name evidence="3" type="ORF">ACFFNX_02180</name>
</gene>
<evidence type="ECO:0000313" key="4">
    <source>
        <dbReference type="Proteomes" id="UP001589627"/>
    </source>
</evidence>
<feature type="domain" description="CHAT" evidence="2">
    <location>
        <begin position="250"/>
        <end position="383"/>
    </location>
</feature>